<sequence length="196" mass="20943">MSRHGVRTSQAIPAARQAGLCCRFAGADSWILTFPGCEVKHRPLCRDPSSQRSCCSPGKQEAALASRLSHYTPYAALPSTGWLSVLGGSQIGTRTASCSPVTATPREVWSAPQTTNQSRQQRPGRRVFDHTLATAGIYRSMCLGENSFRDTPTTQPSVSATRADAQSGFDANELPSLTNISGHGVTETMEGSGTRE</sequence>
<organism evidence="1 2">
    <name type="scientific">Dallia pectoralis</name>
    <name type="common">Alaska blackfish</name>
    <dbReference type="NCBI Taxonomy" id="75939"/>
    <lineage>
        <taxon>Eukaryota</taxon>
        <taxon>Metazoa</taxon>
        <taxon>Chordata</taxon>
        <taxon>Craniata</taxon>
        <taxon>Vertebrata</taxon>
        <taxon>Euteleostomi</taxon>
        <taxon>Actinopterygii</taxon>
        <taxon>Neopterygii</taxon>
        <taxon>Teleostei</taxon>
        <taxon>Protacanthopterygii</taxon>
        <taxon>Esociformes</taxon>
        <taxon>Umbridae</taxon>
        <taxon>Dallia</taxon>
    </lineage>
</organism>
<comment type="caution">
    <text evidence="1">The sequence shown here is derived from an EMBL/GenBank/DDBJ whole genome shotgun (WGS) entry which is preliminary data.</text>
</comment>
<protein>
    <submittedName>
        <fullName evidence="1">Uncharacterized protein</fullName>
    </submittedName>
</protein>
<reference evidence="1" key="1">
    <citation type="submission" date="2021-05" db="EMBL/GenBank/DDBJ databases">
        <authorList>
            <person name="Pan Q."/>
            <person name="Jouanno E."/>
            <person name="Zahm M."/>
            <person name="Klopp C."/>
            <person name="Cabau C."/>
            <person name="Louis A."/>
            <person name="Berthelot C."/>
            <person name="Parey E."/>
            <person name="Roest Crollius H."/>
            <person name="Montfort J."/>
            <person name="Robinson-Rechavi M."/>
            <person name="Bouchez O."/>
            <person name="Lampietro C."/>
            <person name="Lopez Roques C."/>
            <person name="Donnadieu C."/>
            <person name="Postlethwait J."/>
            <person name="Bobe J."/>
            <person name="Dillon D."/>
            <person name="Chandos A."/>
            <person name="von Hippel F."/>
            <person name="Guiguen Y."/>
        </authorList>
    </citation>
    <scope>NUCLEOTIDE SEQUENCE</scope>
    <source>
        <strain evidence="1">YG-Jan2019</strain>
    </source>
</reference>
<accession>A0ACC2GTA1</accession>
<keyword evidence="2" id="KW-1185">Reference proteome</keyword>
<evidence type="ECO:0000313" key="1">
    <source>
        <dbReference type="EMBL" id="KAJ8006881.1"/>
    </source>
</evidence>
<evidence type="ECO:0000313" key="2">
    <source>
        <dbReference type="Proteomes" id="UP001157502"/>
    </source>
</evidence>
<name>A0ACC2GTA1_DALPE</name>
<gene>
    <name evidence="1" type="ORF">DPEC_G00111820</name>
</gene>
<dbReference type="EMBL" id="CM055736">
    <property type="protein sequence ID" value="KAJ8006881.1"/>
    <property type="molecule type" value="Genomic_DNA"/>
</dbReference>
<dbReference type="Proteomes" id="UP001157502">
    <property type="component" value="Chromosome 9"/>
</dbReference>
<proteinExistence type="predicted"/>